<evidence type="ECO:0000256" key="3">
    <source>
        <dbReference type="ARBA" id="ARBA00022741"/>
    </source>
</evidence>
<dbReference type="PANTHER" id="PTHR43394">
    <property type="entry name" value="ATP-DEPENDENT PERMEASE MDL1, MITOCHONDRIAL"/>
    <property type="match status" value="1"/>
</dbReference>
<feature type="transmembrane region" description="Helical" evidence="8">
    <location>
        <begin position="21"/>
        <end position="44"/>
    </location>
</feature>
<evidence type="ECO:0000313" key="12">
    <source>
        <dbReference type="Proteomes" id="UP001163152"/>
    </source>
</evidence>
<dbReference type="EMBL" id="CP113797">
    <property type="protein sequence ID" value="WAL59669.1"/>
    <property type="molecule type" value="Genomic_DNA"/>
</dbReference>
<dbReference type="Pfam" id="PF00664">
    <property type="entry name" value="ABC_membrane"/>
    <property type="match status" value="1"/>
</dbReference>
<keyword evidence="12" id="KW-1185">Reference proteome</keyword>
<dbReference type="GO" id="GO:0005886">
    <property type="term" value="C:plasma membrane"/>
    <property type="evidence" value="ECO:0007669"/>
    <property type="project" value="UniProtKB-SubCell"/>
</dbReference>
<dbReference type="FunFam" id="3.40.50.300:FF:000218">
    <property type="entry name" value="Multidrug ABC transporter ATP-binding protein"/>
    <property type="match status" value="1"/>
</dbReference>
<evidence type="ECO:0000259" key="10">
    <source>
        <dbReference type="PROSITE" id="PS50929"/>
    </source>
</evidence>
<feature type="domain" description="ABC transmembrane type-1" evidence="10">
    <location>
        <begin position="42"/>
        <end position="322"/>
    </location>
</feature>
<dbReference type="PANTHER" id="PTHR43394:SF1">
    <property type="entry name" value="ATP-BINDING CASSETTE SUB-FAMILY B MEMBER 10, MITOCHONDRIAL"/>
    <property type="match status" value="1"/>
</dbReference>
<keyword evidence="2 8" id="KW-0812">Transmembrane</keyword>
<dbReference type="AlphaFoldDB" id="A0A9E8ZD22"/>
<evidence type="ECO:0000256" key="6">
    <source>
        <dbReference type="ARBA" id="ARBA00023136"/>
    </source>
</evidence>
<keyword evidence="3" id="KW-0547">Nucleotide-binding</keyword>
<evidence type="ECO:0000256" key="1">
    <source>
        <dbReference type="ARBA" id="ARBA00004651"/>
    </source>
</evidence>
<dbReference type="SUPFAM" id="SSF90123">
    <property type="entry name" value="ABC transporter transmembrane region"/>
    <property type="match status" value="1"/>
</dbReference>
<evidence type="ECO:0000313" key="11">
    <source>
        <dbReference type="EMBL" id="WAL59669.1"/>
    </source>
</evidence>
<comment type="subcellular location">
    <subcellularLocation>
        <location evidence="1">Cell membrane</location>
        <topology evidence="1">Multi-pass membrane protein</topology>
    </subcellularLocation>
</comment>
<gene>
    <name evidence="11" type="ORF">OXH18_21235</name>
</gene>
<dbReference type="SMART" id="SM00382">
    <property type="entry name" value="AAA"/>
    <property type="match status" value="1"/>
</dbReference>
<feature type="transmembrane region" description="Helical" evidence="8">
    <location>
        <begin position="291"/>
        <end position="313"/>
    </location>
</feature>
<protein>
    <submittedName>
        <fullName evidence="11">ATP-binding cassette domain-containing protein</fullName>
    </submittedName>
</protein>
<dbReference type="PROSITE" id="PS50929">
    <property type="entry name" value="ABC_TM1F"/>
    <property type="match status" value="1"/>
</dbReference>
<dbReference type="GO" id="GO:0005524">
    <property type="term" value="F:ATP binding"/>
    <property type="evidence" value="ECO:0007669"/>
    <property type="project" value="UniProtKB-KW"/>
</dbReference>
<dbReference type="InterPro" id="IPR003593">
    <property type="entry name" value="AAA+_ATPase"/>
</dbReference>
<feature type="domain" description="ABC transporter" evidence="9">
    <location>
        <begin position="356"/>
        <end position="591"/>
    </location>
</feature>
<feature type="transmembrane region" description="Helical" evidence="8">
    <location>
        <begin position="76"/>
        <end position="97"/>
    </location>
</feature>
<dbReference type="RefSeq" id="WP_268609463.1">
    <property type="nucleotide sequence ID" value="NZ_CP113797.1"/>
</dbReference>
<proteinExistence type="predicted"/>
<evidence type="ECO:0000256" key="4">
    <source>
        <dbReference type="ARBA" id="ARBA00022840"/>
    </source>
</evidence>
<name>A0A9E8ZD22_9CYAN</name>
<feature type="transmembrane region" description="Helical" evidence="8">
    <location>
        <begin position="265"/>
        <end position="285"/>
    </location>
</feature>
<evidence type="ECO:0000256" key="8">
    <source>
        <dbReference type="SAM" id="Phobius"/>
    </source>
</evidence>
<dbReference type="Proteomes" id="UP001163152">
    <property type="component" value="Chromosome"/>
</dbReference>
<dbReference type="InterPro" id="IPR017871">
    <property type="entry name" value="ABC_transporter-like_CS"/>
</dbReference>
<evidence type="ECO:0000256" key="7">
    <source>
        <dbReference type="SAM" id="MobiDB-lite"/>
    </source>
</evidence>
<keyword evidence="5 8" id="KW-1133">Transmembrane helix</keyword>
<accession>A0A9E8ZD22</accession>
<evidence type="ECO:0000256" key="5">
    <source>
        <dbReference type="ARBA" id="ARBA00022989"/>
    </source>
</evidence>
<dbReference type="SUPFAM" id="SSF52540">
    <property type="entry name" value="P-loop containing nucleoside triphosphate hydrolases"/>
    <property type="match status" value="1"/>
</dbReference>
<dbReference type="Gene3D" id="1.20.1560.10">
    <property type="entry name" value="ABC transporter type 1, transmembrane domain"/>
    <property type="match status" value="1"/>
</dbReference>
<dbReference type="PROSITE" id="PS50893">
    <property type="entry name" value="ABC_TRANSPORTER_2"/>
    <property type="match status" value="1"/>
</dbReference>
<dbReference type="KEGG" id="tsin:OXH18_21235"/>
<feature type="region of interest" description="Disordered" evidence="7">
    <location>
        <begin position="678"/>
        <end position="700"/>
    </location>
</feature>
<keyword evidence="4 11" id="KW-0067">ATP-binding</keyword>
<feature type="transmembrane region" description="Helical" evidence="8">
    <location>
        <begin position="154"/>
        <end position="172"/>
    </location>
</feature>
<dbReference type="InterPro" id="IPR003439">
    <property type="entry name" value="ABC_transporter-like_ATP-bd"/>
</dbReference>
<dbReference type="InterPro" id="IPR036640">
    <property type="entry name" value="ABC1_TM_sf"/>
</dbReference>
<dbReference type="GO" id="GO:0015421">
    <property type="term" value="F:ABC-type oligopeptide transporter activity"/>
    <property type="evidence" value="ECO:0007669"/>
    <property type="project" value="TreeGrafter"/>
</dbReference>
<dbReference type="InterPro" id="IPR039421">
    <property type="entry name" value="Type_1_exporter"/>
</dbReference>
<dbReference type="CDD" id="cd03251">
    <property type="entry name" value="ABCC_MsbA"/>
    <property type="match status" value="1"/>
</dbReference>
<evidence type="ECO:0000259" key="9">
    <source>
        <dbReference type="PROSITE" id="PS50893"/>
    </source>
</evidence>
<reference evidence="11" key="1">
    <citation type="submission" date="2022-12" db="EMBL/GenBank/DDBJ databases">
        <title>Polyphasic identification of a Novel Hot-Spring Cyanobacterium Ocullathermofonsia sinensis gen nov. sp. nov. and Genomic Insights on its Adaptations to the Thermal Habitat.</title>
        <authorList>
            <person name="Daroch M."/>
            <person name="Tang J."/>
            <person name="Jiang Y."/>
        </authorList>
    </citation>
    <scope>NUCLEOTIDE SEQUENCE</scope>
    <source>
        <strain evidence="11">PKUAC-SCTA174</strain>
    </source>
</reference>
<dbReference type="Pfam" id="PF00005">
    <property type="entry name" value="ABC_tran"/>
    <property type="match status" value="1"/>
</dbReference>
<evidence type="ECO:0000256" key="2">
    <source>
        <dbReference type="ARBA" id="ARBA00022692"/>
    </source>
</evidence>
<dbReference type="PROSITE" id="PS00211">
    <property type="entry name" value="ABC_TRANSPORTER_1"/>
    <property type="match status" value="1"/>
</dbReference>
<dbReference type="InterPro" id="IPR027417">
    <property type="entry name" value="P-loop_NTPase"/>
</dbReference>
<organism evidence="11 12">
    <name type="scientific">Thermocoleostomius sinensis A174</name>
    <dbReference type="NCBI Taxonomy" id="2016057"/>
    <lineage>
        <taxon>Bacteria</taxon>
        <taxon>Bacillati</taxon>
        <taxon>Cyanobacteriota</taxon>
        <taxon>Cyanophyceae</taxon>
        <taxon>Oculatellales</taxon>
        <taxon>Oculatellaceae</taxon>
        <taxon>Thermocoleostomius</taxon>
    </lineage>
</organism>
<dbReference type="GO" id="GO:0016887">
    <property type="term" value="F:ATP hydrolysis activity"/>
    <property type="evidence" value="ECO:0007669"/>
    <property type="project" value="InterPro"/>
</dbReference>
<dbReference type="InterPro" id="IPR011527">
    <property type="entry name" value="ABC1_TM_dom"/>
</dbReference>
<keyword evidence="6 8" id="KW-0472">Membrane</keyword>
<dbReference type="Gene3D" id="3.40.50.300">
    <property type="entry name" value="P-loop containing nucleotide triphosphate hydrolases"/>
    <property type="match status" value="1"/>
</dbReference>
<sequence length="700" mass="77318">MSSNQLLYNLALRYPRWIVTNILLGFSGALFNGVSTALIVPVFLSLLGQEIVFETGPPVIRKLLAPFAGMDDHQKLLAMSSVIFGFILLKSLAVYASNLASNALSRKLTSDLQEEGLKLLLDVDLDYFARAKAGDLMNRLGGEMNRASTTIGTAIHLIITIITIFVFVGLLISISWQLTIATTLLLPISPLISQLIISRAKRFGKLITTINQEYSGHLIEIFAGIRLVKATGTEQQEFHYLRNLIRKREHVEFQSRMASLAIPPISEISSLLALFILVLLGRILFANQLDALSAALLTYIVVLFRLLPFVAQLNGLRENLARSAASVDVVHDLLRADNKAFMPNGSIIYPSIRTGITFENVSFAYPESTHRVLQNICLSIPKGTTLALVGSSGAGKTTLVDLLPRFYDPTEGRIAIDGTDLRQFDLRSLRQAMGIVSQDTFLFNDSIRNNIAYGCGNVTEAAIVEAVKRANAHEFIQRLPEGLDTMIGDRGTILSGGQRQRIAIARALLRNPEILILDEATSALDTVSERLVQQALDTLSQDRTTIVIAHRLSTVQKAHQIAVLDRGKVVELGTHEQLLQRQGHYSQLHAMQFSETPKPRAYHLDSSQILAQTSYELRSHLNSMLGSLSLLIDYNANTLEEQDELAEEAYRAATGLLKTVKQLEETYRSLARQQSELANYQDPVLPPSDLAATVNGNRLE</sequence>